<dbReference type="HOGENOM" id="CLU_2747123_0_0_1"/>
<organism evidence="1">
    <name type="scientific">Rhizophagus irregularis (strain DAOM 181602 / DAOM 197198 / MUCL 43194)</name>
    <name type="common">Arbuscular mycorrhizal fungus</name>
    <name type="synonym">Glomus intraradices</name>
    <dbReference type="NCBI Taxonomy" id="747089"/>
    <lineage>
        <taxon>Eukaryota</taxon>
        <taxon>Fungi</taxon>
        <taxon>Fungi incertae sedis</taxon>
        <taxon>Mucoromycota</taxon>
        <taxon>Glomeromycotina</taxon>
        <taxon>Glomeromycetes</taxon>
        <taxon>Glomerales</taxon>
        <taxon>Glomeraceae</taxon>
        <taxon>Rhizophagus</taxon>
    </lineage>
</organism>
<accession>U9TCT0</accession>
<sequence>GNFGYGYPSVNPRINFSDILGMYPPSADTGNYPKIGTSTETVIESEAQLSHHVPDGQQDICETDTMIHKFI</sequence>
<reference evidence="1" key="1">
    <citation type="submission" date="2013-07" db="EMBL/GenBank/DDBJ databases">
        <title>The genome of an arbuscular mycorrhizal fungus provides insights into the evolution of the oldest plant symbiosis.</title>
        <authorList>
            <consortium name="DOE Joint Genome Institute"/>
            <person name="Tisserant E."/>
            <person name="Malbreil M."/>
            <person name="Kuo A."/>
            <person name="Kohler A."/>
            <person name="Symeonidi A."/>
            <person name="Balestrini R."/>
            <person name="Charron P."/>
            <person name="Duensing N."/>
            <person name="Frei-dit-Frey N."/>
            <person name="Gianinazzi-Pearson V."/>
            <person name="Gilbert B."/>
            <person name="Handa Y."/>
            <person name="Hijri M."/>
            <person name="Kaul R."/>
            <person name="Kawaguchi M."/>
            <person name="Krajinski F."/>
            <person name="Lammers P."/>
            <person name="Lapierre D."/>
            <person name="Masclaux F.G."/>
            <person name="Murat C."/>
            <person name="Morin E."/>
            <person name="Ndikumana S."/>
            <person name="Pagni M."/>
            <person name="Petitpierre D."/>
            <person name="Requena N."/>
            <person name="Rosikiewicz P."/>
            <person name="Riley R."/>
            <person name="Saito K."/>
            <person name="San Clemente H."/>
            <person name="Shapiro H."/>
            <person name="van Tuinen D."/>
            <person name="Becard G."/>
            <person name="Bonfante P."/>
            <person name="Paszkowski U."/>
            <person name="Shachar-Hill Y."/>
            <person name="Young J.P."/>
            <person name="Sanders I.R."/>
            <person name="Henrissat B."/>
            <person name="Rensing S.A."/>
            <person name="Grigoriev I.V."/>
            <person name="Corradi N."/>
            <person name="Roux C."/>
            <person name="Martin F."/>
        </authorList>
    </citation>
    <scope>NUCLEOTIDE SEQUENCE</scope>
    <source>
        <strain evidence="1">DAOM 197198</strain>
    </source>
</reference>
<evidence type="ECO:0000313" key="1">
    <source>
        <dbReference type="EMBL" id="ESA05232.1"/>
    </source>
</evidence>
<dbReference type="EMBL" id="KI293299">
    <property type="protein sequence ID" value="ESA05232.1"/>
    <property type="molecule type" value="Genomic_DNA"/>
</dbReference>
<feature type="non-terminal residue" evidence="1">
    <location>
        <position position="1"/>
    </location>
</feature>
<protein>
    <submittedName>
        <fullName evidence="1">Uncharacterized protein</fullName>
    </submittedName>
</protein>
<gene>
    <name evidence="1" type="ORF">GLOINDRAFT_4156</name>
</gene>
<proteinExistence type="predicted"/>
<name>U9TCT0_RHIID</name>
<dbReference type="AlphaFoldDB" id="U9TCT0"/>